<evidence type="ECO:0000256" key="3">
    <source>
        <dbReference type="ARBA" id="ARBA00022630"/>
    </source>
</evidence>
<dbReference type="InterPro" id="IPR015864">
    <property type="entry name" value="FAD_synthase"/>
</dbReference>
<name>A0A291IRY6_9MOLU</name>
<sequence>MVIINGDINDIQKIPGLKKSIVVVGNFDGIHTHHEKLLRKAQELAIKNDLQLVLVSFDRSWRTLFNQEDDRILKKEEKIEIMDGFFAIDYYIELEVNENLKSYQPKQFMEWMKKTLKCQMVAEGSDFTFGTNSKGTVKELKEFFGDDNVYVMRRKNLTTSSTKIRKLIADGKVDKANKLLYSPFKIYFATEGKRSREIIYPNIKIKEGYYQAKLNDKVNAVLRIDNKAAILISKTGEIEEPVIYAILEKKISKPTK</sequence>
<organism evidence="11 12">
    <name type="scientific">Mesoplasma lactucae ATCC 49193</name>
    <dbReference type="NCBI Taxonomy" id="81460"/>
    <lineage>
        <taxon>Bacteria</taxon>
        <taxon>Bacillati</taxon>
        <taxon>Mycoplasmatota</taxon>
        <taxon>Mollicutes</taxon>
        <taxon>Entomoplasmatales</taxon>
        <taxon>Entomoplasmataceae</taxon>
        <taxon>Mesoplasma</taxon>
    </lineage>
</organism>
<evidence type="ECO:0000313" key="11">
    <source>
        <dbReference type="EMBL" id="ATG97451.1"/>
    </source>
</evidence>
<evidence type="ECO:0000256" key="8">
    <source>
        <dbReference type="ARBA" id="ARBA00022827"/>
    </source>
</evidence>
<dbReference type="GO" id="GO:0005524">
    <property type="term" value="F:ATP binding"/>
    <property type="evidence" value="ECO:0007669"/>
    <property type="project" value="UniProtKB-KW"/>
</dbReference>
<comment type="catalytic activity">
    <reaction evidence="10">
        <text>FMN + ATP + H(+) = FAD + diphosphate</text>
        <dbReference type="Rhea" id="RHEA:17237"/>
        <dbReference type="ChEBI" id="CHEBI:15378"/>
        <dbReference type="ChEBI" id="CHEBI:30616"/>
        <dbReference type="ChEBI" id="CHEBI:33019"/>
        <dbReference type="ChEBI" id="CHEBI:57692"/>
        <dbReference type="ChEBI" id="CHEBI:58210"/>
        <dbReference type="EC" id="2.7.7.2"/>
    </reaction>
</comment>
<evidence type="ECO:0000313" key="12">
    <source>
        <dbReference type="Proteomes" id="UP000232227"/>
    </source>
</evidence>
<keyword evidence="9" id="KW-0067">ATP-binding</keyword>
<dbReference type="Gene3D" id="3.40.50.620">
    <property type="entry name" value="HUPs"/>
    <property type="match status" value="1"/>
</dbReference>
<dbReference type="UniPathway" id="UPA00277">
    <property type="reaction ID" value="UER00407"/>
</dbReference>
<dbReference type="KEGG" id="mlac:CP520_01610"/>
<dbReference type="GO" id="GO:0006747">
    <property type="term" value="P:FAD biosynthetic process"/>
    <property type="evidence" value="ECO:0007669"/>
    <property type="project" value="UniProtKB-UniPathway"/>
</dbReference>
<evidence type="ECO:0000256" key="4">
    <source>
        <dbReference type="ARBA" id="ARBA00022643"/>
    </source>
</evidence>
<keyword evidence="3" id="KW-0285">Flavoprotein</keyword>
<evidence type="ECO:0000256" key="10">
    <source>
        <dbReference type="ARBA" id="ARBA00049494"/>
    </source>
</evidence>
<dbReference type="GO" id="GO:0003919">
    <property type="term" value="F:FMN adenylyltransferase activity"/>
    <property type="evidence" value="ECO:0007669"/>
    <property type="project" value="UniProtKB-EC"/>
</dbReference>
<comment type="pathway">
    <text evidence="1">Cofactor biosynthesis; FAD biosynthesis; FAD from FMN: step 1/1.</text>
</comment>
<dbReference type="SUPFAM" id="SSF52374">
    <property type="entry name" value="Nucleotidylyl transferase"/>
    <property type="match status" value="1"/>
</dbReference>
<keyword evidence="12" id="KW-1185">Reference proteome</keyword>
<dbReference type="RefSeq" id="WP_096862739.1">
    <property type="nucleotide sequence ID" value="NZ_CP023668.1"/>
</dbReference>
<evidence type="ECO:0000256" key="7">
    <source>
        <dbReference type="ARBA" id="ARBA00022741"/>
    </source>
</evidence>
<gene>
    <name evidence="11" type="ORF">CP520_01610</name>
</gene>
<keyword evidence="8" id="KW-0274">FAD</keyword>
<dbReference type="InterPro" id="IPR014729">
    <property type="entry name" value="Rossmann-like_a/b/a_fold"/>
</dbReference>
<keyword evidence="7" id="KW-0547">Nucleotide-binding</keyword>
<dbReference type="EC" id="2.7.7.2" evidence="2"/>
<evidence type="ECO:0000256" key="6">
    <source>
        <dbReference type="ARBA" id="ARBA00022695"/>
    </source>
</evidence>
<keyword evidence="6" id="KW-0548">Nucleotidyltransferase</keyword>
<keyword evidence="4" id="KW-0288">FMN</keyword>
<dbReference type="OrthoDB" id="9803667at2"/>
<evidence type="ECO:0000256" key="9">
    <source>
        <dbReference type="ARBA" id="ARBA00022840"/>
    </source>
</evidence>
<dbReference type="AlphaFoldDB" id="A0A291IRY6"/>
<protein>
    <recommendedName>
        <fullName evidence="2">FAD synthase</fullName>
        <ecNumber evidence="2">2.7.7.2</ecNumber>
    </recommendedName>
</protein>
<reference evidence="11 12" key="1">
    <citation type="submission" date="2017-09" db="EMBL/GenBank/DDBJ databases">
        <title>SPAdes assembly of the Mesoplasma lactucae genome.</title>
        <authorList>
            <person name="Knight T.F."/>
            <person name="Rubinstein R."/>
            <person name="Citino T."/>
        </authorList>
    </citation>
    <scope>NUCLEOTIDE SEQUENCE [LARGE SCALE GENOMIC DNA]</scope>
    <source>
        <strain evidence="11 12">831-C4</strain>
    </source>
</reference>
<evidence type="ECO:0000256" key="5">
    <source>
        <dbReference type="ARBA" id="ARBA00022679"/>
    </source>
</evidence>
<evidence type="ECO:0000256" key="1">
    <source>
        <dbReference type="ARBA" id="ARBA00004726"/>
    </source>
</evidence>
<evidence type="ECO:0000256" key="2">
    <source>
        <dbReference type="ARBA" id="ARBA00012393"/>
    </source>
</evidence>
<proteinExistence type="predicted"/>
<dbReference type="GO" id="GO:0009231">
    <property type="term" value="P:riboflavin biosynthetic process"/>
    <property type="evidence" value="ECO:0007669"/>
    <property type="project" value="InterPro"/>
</dbReference>
<dbReference type="Pfam" id="PF06574">
    <property type="entry name" value="FAD_syn"/>
    <property type="match status" value="1"/>
</dbReference>
<accession>A0A291IRY6</accession>
<dbReference type="EMBL" id="CP023668">
    <property type="protein sequence ID" value="ATG97451.1"/>
    <property type="molecule type" value="Genomic_DNA"/>
</dbReference>
<dbReference type="Proteomes" id="UP000232227">
    <property type="component" value="Chromosome"/>
</dbReference>
<keyword evidence="5" id="KW-0808">Transferase</keyword>